<evidence type="ECO:0000313" key="3">
    <source>
        <dbReference type="Proteomes" id="UP000184368"/>
    </source>
</evidence>
<protein>
    <submittedName>
        <fullName evidence="2">Uncharacterized protein</fullName>
    </submittedName>
</protein>
<name>A0A1M5FZ05_9BACT</name>
<feature type="region of interest" description="Disordered" evidence="1">
    <location>
        <begin position="1"/>
        <end position="37"/>
    </location>
</feature>
<organism evidence="2 3">
    <name type="scientific">Cnuella takakiae</name>
    <dbReference type="NCBI Taxonomy" id="1302690"/>
    <lineage>
        <taxon>Bacteria</taxon>
        <taxon>Pseudomonadati</taxon>
        <taxon>Bacteroidota</taxon>
        <taxon>Chitinophagia</taxon>
        <taxon>Chitinophagales</taxon>
        <taxon>Chitinophagaceae</taxon>
        <taxon>Cnuella</taxon>
    </lineage>
</organism>
<accession>A0A1M5FZ05</accession>
<keyword evidence="3" id="KW-1185">Reference proteome</keyword>
<proteinExistence type="predicted"/>
<evidence type="ECO:0000313" key="2">
    <source>
        <dbReference type="EMBL" id="SHF96797.1"/>
    </source>
</evidence>
<sequence length="64" mass="7882">MKNWNSRDHRSVDRNLHNTDKRFRLAHRHPPSQRRSRTIVRGIMWRVKTDNETKRMIMNGELPF</sequence>
<reference evidence="2 3" key="1">
    <citation type="submission" date="2016-11" db="EMBL/GenBank/DDBJ databases">
        <authorList>
            <person name="Jaros S."/>
            <person name="Januszkiewicz K."/>
            <person name="Wedrychowicz H."/>
        </authorList>
    </citation>
    <scope>NUCLEOTIDE SEQUENCE [LARGE SCALE GENOMIC DNA]</scope>
    <source>
        <strain evidence="2 3">DSM 26897</strain>
    </source>
</reference>
<evidence type="ECO:0000256" key="1">
    <source>
        <dbReference type="SAM" id="MobiDB-lite"/>
    </source>
</evidence>
<dbReference type="Proteomes" id="UP000184368">
    <property type="component" value="Unassembled WGS sequence"/>
</dbReference>
<dbReference type="AlphaFoldDB" id="A0A1M5FZ05"/>
<gene>
    <name evidence="2" type="ORF">SAMN05444008_11532</name>
</gene>
<dbReference type="EMBL" id="FQUO01000015">
    <property type="protein sequence ID" value="SHF96797.1"/>
    <property type="molecule type" value="Genomic_DNA"/>
</dbReference>
<feature type="compositionally biased region" description="Basic residues" evidence="1">
    <location>
        <begin position="24"/>
        <end position="37"/>
    </location>
</feature>
<feature type="compositionally biased region" description="Basic and acidic residues" evidence="1">
    <location>
        <begin position="1"/>
        <end position="23"/>
    </location>
</feature>